<keyword evidence="4 7" id="KW-0449">Lipoprotein</keyword>
<proteinExistence type="predicted"/>
<dbReference type="EMBL" id="AFNV02000026">
    <property type="protein sequence ID" value="ERJ17944.1"/>
    <property type="molecule type" value="Genomic_DNA"/>
</dbReference>
<dbReference type="Pfam" id="PF09864">
    <property type="entry name" value="MliC"/>
    <property type="match status" value="1"/>
</dbReference>
<accession>U2FP44</accession>
<evidence type="ECO:0000259" key="6">
    <source>
        <dbReference type="Pfam" id="PF09864"/>
    </source>
</evidence>
<evidence type="ECO:0000256" key="1">
    <source>
        <dbReference type="ARBA" id="ARBA00022729"/>
    </source>
</evidence>
<gene>
    <name evidence="7" type="ORF">SSPSH_003306</name>
</gene>
<keyword evidence="2" id="KW-0472">Membrane</keyword>
<sequence length="128" mass="13586">MFFIPRSATAAGTLLGAALLATGCAGAPETPPQTSSSTPMTPAVQLLTYRCDSGATVRATYPTDTVALVRYQDTTQQLQVVRAASGVRYLNEDLEWWTKGSGEGATAMLSKRADDTVIERCEQVAPNT</sequence>
<keyword evidence="8" id="KW-1185">Reference proteome</keyword>
<protein>
    <submittedName>
        <fullName evidence="7">Membrane lipoprotein</fullName>
    </submittedName>
</protein>
<dbReference type="AlphaFoldDB" id="U2FP44"/>
<dbReference type="RefSeq" id="WP_006912059.1">
    <property type="nucleotide sequence ID" value="NZ_AFNV02000026.1"/>
</dbReference>
<evidence type="ECO:0000256" key="4">
    <source>
        <dbReference type="ARBA" id="ARBA00023288"/>
    </source>
</evidence>
<evidence type="ECO:0000313" key="8">
    <source>
        <dbReference type="Proteomes" id="UP000006242"/>
    </source>
</evidence>
<reference evidence="7 8" key="1">
    <citation type="journal article" date="2011" name="J. Bacteriol.">
        <title>Genome sequence of Salinisphaera shabanensis, a gammaproteobacterium from the harsh, variable environment of the brine-seawater interface of the Shaban Deep in the Red Sea.</title>
        <authorList>
            <person name="Antunes A."/>
            <person name="Alam I."/>
            <person name="Bajic V.B."/>
            <person name="Stingl U."/>
        </authorList>
    </citation>
    <scope>NUCLEOTIDE SEQUENCE [LARGE SCALE GENOMIC DNA]</scope>
    <source>
        <strain evidence="7 8">E1L3A</strain>
    </source>
</reference>
<comment type="caution">
    <text evidence="7">The sequence shown here is derived from an EMBL/GenBank/DDBJ whole genome shotgun (WGS) entry which is preliminary data.</text>
</comment>
<dbReference type="OrthoDB" id="26727at2"/>
<reference evidence="7 8" key="2">
    <citation type="journal article" date="2013" name="PLoS ONE">
        <title>INDIGO - INtegrated Data Warehouse of MIcrobial GenOmes with Examples from the Red Sea Extremophiles.</title>
        <authorList>
            <person name="Alam I."/>
            <person name="Antunes A."/>
            <person name="Kamau A.A."/>
            <person name="Ba Alawi W."/>
            <person name="Kalkatawi M."/>
            <person name="Stingl U."/>
            <person name="Bajic V.B."/>
        </authorList>
    </citation>
    <scope>NUCLEOTIDE SEQUENCE [LARGE SCALE GENOMIC DNA]</scope>
    <source>
        <strain evidence="7 8">E1L3A</strain>
    </source>
</reference>
<dbReference type="Proteomes" id="UP000006242">
    <property type="component" value="Unassembled WGS sequence"/>
</dbReference>
<evidence type="ECO:0000256" key="2">
    <source>
        <dbReference type="ARBA" id="ARBA00023136"/>
    </source>
</evidence>
<dbReference type="InterPro" id="IPR036328">
    <property type="entry name" value="MliC_sf"/>
</dbReference>
<evidence type="ECO:0000256" key="5">
    <source>
        <dbReference type="SAM" id="SignalP"/>
    </source>
</evidence>
<evidence type="ECO:0000256" key="3">
    <source>
        <dbReference type="ARBA" id="ARBA00023139"/>
    </source>
</evidence>
<dbReference type="eggNOG" id="COG3895">
    <property type="taxonomic scope" value="Bacteria"/>
</dbReference>
<keyword evidence="1 5" id="KW-0732">Signal</keyword>
<feature type="domain" description="C-type lysozyme inhibitor" evidence="6">
    <location>
        <begin position="49"/>
        <end position="116"/>
    </location>
</feature>
<name>U2FP44_9GAMM</name>
<dbReference type="SUPFAM" id="SSF141488">
    <property type="entry name" value="YdhA-like"/>
    <property type="match status" value="1"/>
</dbReference>
<evidence type="ECO:0000313" key="7">
    <source>
        <dbReference type="EMBL" id="ERJ17944.1"/>
    </source>
</evidence>
<keyword evidence="3" id="KW-0564">Palmitate</keyword>
<feature type="signal peptide" evidence="5">
    <location>
        <begin position="1"/>
        <end position="27"/>
    </location>
</feature>
<dbReference type="Gene3D" id="2.40.128.200">
    <property type="match status" value="1"/>
</dbReference>
<organism evidence="7 8">
    <name type="scientific">Salinisphaera shabanensis E1L3A</name>
    <dbReference type="NCBI Taxonomy" id="1033802"/>
    <lineage>
        <taxon>Bacteria</taxon>
        <taxon>Pseudomonadati</taxon>
        <taxon>Pseudomonadota</taxon>
        <taxon>Gammaproteobacteria</taxon>
        <taxon>Salinisphaerales</taxon>
        <taxon>Salinisphaeraceae</taxon>
        <taxon>Salinisphaera</taxon>
    </lineage>
</organism>
<dbReference type="InterPro" id="IPR018660">
    <property type="entry name" value="MliC"/>
</dbReference>
<dbReference type="PROSITE" id="PS51257">
    <property type="entry name" value="PROKAR_LIPOPROTEIN"/>
    <property type="match status" value="1"/>
</dbReference>
<feature type="chain" id="PRO_5004626765" evidence="5">
    <location>
        <begin position="28"/>
        <end position="128"/>
    </location>
</feature>